<dbReference type="InterPro" id="IPR002109">
    <property type="entry name" value="Glutaredoxin"/>
</dbReference>
<reference evidence="3" key="1">
    <citation type="submission" date="2021-01" db="EMBL/GenBank/DDBJ databases">
        <title>Description of Breznakiella homolactica.</title>
        <authorList>
            <person name="Song Y."/>
            <person name="Brune A."/>
        </authorList>
    </citation>
    <scope>NUCLEOTIDE SEQUENCE</scope>
    <source>
        <strain evidence="3">RmG30</strain>
    </source>
</reference>
<name>A0A7T8B926_9SPIR</name>
<dbReference type="AlphaFoldDB" id="A0A7T8B926"/>
<gene>
    <name evidence="3" type="ORF">JFL75_11095</name>
</gene>
<dbReference type="SUPFAM" id="SSF52833">
    <property type="entry name" value="Thioredoxin-like"/>
    <property type="match status" value="1"/>
</dbReference>
<feature type="region of interest" description="Disordered" evidence="1">
    <location>
        <begin position="61"/>
        <end position="88"/>
    </location>
</feature>
<protein>
    <recommendedName>
        <fullName evidence="2">Glutaredoxin domain-containing protein</fullName>
    </recommendedName>
</protein>
<proteinExistence type="predicted"/>
<dbReference type="Proteomes" id="UP000595917">
    <property type="component" value="Chromosome"/>
</dbReference>
<dbReference type="GO" id="GO:0008998">
    <property type="term" value="F:ribonucleoside-triphosphate reductase (thioredoxin) activity"/>
    <property type="evidence" value="ECO:0007669"/>
    <property type="project" value="InterPro"/>
</dbReference>
<evidence type="ECO:0000259" key="2">
    <source>
        <dbReference type="Pfam" id="PF00462"/>
    </source>
</evidence>
<accession>A0A7T8B926</accession>
<dbReference type="PROSITE" id="PS51354">
    <property type="entry name" value="GLUTAREDOXIN_2"/>
    <property type="match status" value="1"/>
</dbReference>
<keyword evidence="4" id="KW-1185">Reference proteome</keyword>
<dbReference type="EMBL" id="CP067089">
    <property type="protein sequence ID" value="QQO07505.1"/>
    <property type="molecule type" value="Genomic_DNA"/>
</dbReference>
<feature type="compositionally biased region" description="Basic and acidic residues" evidence="1">
    <location>
        <begin position="67"/>
        <end position="79"/>
    </location>
</feature>
<sequence length="191" mass="20302">MRNLEVIKQELAAAREALSSAEGTPTEVYSRIVGYYRSVRNWNKGKREEYGERKLFTVPGGAFPLPGRERNEAPERASSFEDDTLSGVPVGAGGENRLMLFVRPACPACPAAKDAAGKLGIPVDMVNADTESGLAEAVRRNVLSTPTAILLGEDGRELARARNALDIASFASSLDTAAVPAGREAETALAI</sequence>
<dbReference type="InterPro" id="IPR012833">
    <property type="entry name" value="NrdD"/>
</dbReference>
<evidence type="ECO:0000313" key="4">
    <source>
        <dbReference type="Proteomes" id="UP000595917"/>
    </source>
</evidence>
<dbReference type="Gene3D" id="3.40.30.10">
    <property type="entry name" value="Glutaredoxin"/>
    <property type="match status" value="1"/>
</dbReference>
<dbReference type="Pfam" id="PF13597">
    <property type="entry name" value="NRDD"/>
    <property type="match status" value="1"/>
</dbReference>
<dbReference type="InterPro" id="IPR036249">
    <property type="entry name" value="Thioredoxin-like_sf"/>
</dbReference>
<dbReference type="Pfam" id="PF00462">
    <property type="entry name" value="Glutaredoxin"/>
    <property type="match status" value="1"/>
</dbReference>
<dbReference type="RefSeq" id="WP_215624810.1">
    <property type="nucleotide sequence ID" value="NZ_CP067089.2"/>
</dbReference>
<dbReference type="KEGG" id="bhc:JFL75_11095"/>
<evidence type="ECO:0000256" key="1">
    <source>
        <dbReference type="SAM" id="MobiDB-lite"/>
    </source>
</evidence>
<dbReference type="GO" id="GO:0006260">
    <property type="term" value="P:DNA replication"/>
    <property type="evidence" value="ECO:0007669"/>
    <property type="project" value="InterPro"/>
</dbReference>
<feature type="domain" description="Glutaredoxin" evidence="2">
    <location>
        <begin position="99"/>
        <end position="141"/>
    </location>
</feature>
<evidence type="ECO:0000313" key="3">
    <source>
        <dbReference type="EMBL" id="QQO07505.1"/>
    </source>
</evidence>
<organism evidence="3 4">
    <name type="scientific">Breznakiella homolactica</name>
    <dbReference type="NCBI Taxonomy" id="2798577"/>
    <lineage>
        <taxon>Bacteria</taxon>
        <taxon>Pseudomonadati</taxon>
        <taxon>Spirochaetota</taxon>
        <taxon>Spirochaetia</taxon>
        <taxon>Spirochaetales</taxon>
        <taxon>Breznakiellaceae</taxon>
        <taxon>Breznakiella</taxon>
    </lineage>
</organism>